<dbReference type="EMBL" id="JAJSOF020000019">
    <property type="protein sequence ID" value="KAJ4437828.1"/>
    <property type="molecule type" value="Genomic_DNA"/>
</dbReference>
<keyword evidence="3" id="KW-1185">Reference proteome</keyword>
<evidence type="ECO:0000313" key="3">
    <source>
        <dbReference type="Proteomes" id="UP001148838"/>
    </source>
</evidence>
<name>A0ABQ8SV06_PERAM</name>
<feature type="compositionally biased region" description="Polar residues" evidence="1">
    <location>
        <begin position="62"/>
        <end position="77"/>
    </location>
</feature>
<gene>
    <name evidence="2" type="ORF">ANN_13766</name>
</gene>
<proteinExistence type="predicted"/>
<accession>A0ABQ8SV06</accession>
<sequence length="167" mass="19044">MGPKTDKVIEENMEDCVTRVLKDALQEQAMLEGIANISVIVVSELRATLDKNTEVIKQLEQSLKGRQNSKTGSTCSGKNRRPRAVPKASVSANFWCAQGKRRGHRQDSYRYSEKKNGVELKLEDIDRSHMVGRRIEGDTRPVIVKFVSYRKRSQVFRNNVGQFYDDP</sequence>
<evidence type="ECO:0000313" key="2">
    <source>
        <dbReference type="EMBL" id="KAJ4437828.1"/>
    </source>
</evidence>
<reference evidence="2 3" key="1">
    <citation type="journal article" date="2022" name="Allergy">
        <title>Genome assembly and annotation of Periplaneta americana reveal a comprehensive cockroach allergen profile.</title>
        <authorList>
            <person name="Wang L."/>
            <person name="Xiong Q."/>
            <person name="Saelim N."/>
            <person name="Wang L."/>
            <person name="Nong W."/>
            <person name="Wan A.T."/>
            <person name="Shi M."/>
            <person name="Liu X."/>
            <person name="Cao Q."/>
            <person name="Hui J.H.L."/>
            <person name="Sookrung N."/>
            <person name="Leung T.F."/>
            <person name="Tungtrongchitr A."/>
            <person name="Tsui S.K.W."/>
        </authorList>
    </citation>
    <scope>NUCLEOTIDE SEQUENCE [LARGE SCALE GENOMIC DNA]</scope>
    <source>
        <strain evidence="2">PWHHKU_190912</strain>
    </source>
</reference>
<organism evidence="2 3">
    <name type="scientific">Periplaneta americana</name>
    <name type="common">American cockroach</name>
    <name type="synonym">Blatta americana</name>
    <dbReference type="NCBI Taxonomy" id="6978"/>
    <lineage>
        <taxon>Eukaryota</taxon>
        <taxon>Metazoa</taxon>
        <taxon>Ecdysozoa</taxon>
        <taxon>Arthropoda</taxon>
        <taxon>Hexapoda</taxon>
        <taxon>Insecta</taxon>
        <taxon>Pterygota</taxon>
        <taxon>Neoptera</taxon>
        <taxon>Polyneoptera</taxon>
        <taxon>Dictyoptera</taxon>
        <taxon>Blattodea</taxon>
        <taxon>Blattoidea</taxon>
        <taxon>Blattidae</taxon>
        <taxon>Blattinae</taxon>
        <taxon>Periplaneta</taxon>
    </lineage>
</organism>
<dbReference type="Proteomes" id="UP001148838">
    <property type="component" value="Unassembled WGS sequence"/>
</dbReference>
<evidence type="ECO:0000256" key="1">
    <source>
        <dbReference type="SAM" id="MobiDB-lite"/>
    </source>
</evidence>
<comment type="caution">
    <text evidence="2">The sequence shown here is derived from an EMBL/GenBank/DDBJ whole genome shotgun (WGS) entry which is preliminary data.</text>
</comment>
<feature type="region of interest" description="Disordered" evidence="1">
    <location>
        <begin position="62"/>
        <end position="84"/>
    </location>
</feature>
<protein>
    <submittedName>
        <fullName evidence="2">Uncharacterized protein</fullName>
    </submittedName>
</protein>